<accession>A0AAJ2VWG8</accession>
<evidence type="ECO:0000256" key="2">
    <source>
        <dbReference type="ARBA" id="ARBA00023002"/>
    </source>
</evidence>
<dbReference type="GO" id="GO:0016628">
    <property type="term" value="F:oxidoreductase activity, acting on the CH-CH group of donors, NAD or NADP as acceptor"/>
    <property type="evidence" value="ECO:0007669"/>
    <property type="project" value="InterPro"/>
</dbReference>
<comment type="similarity">
    <text evidence="1 4">Belongs to the UDP-glucose/GDP-mannose dehydrogenase family.</text>
</comment>
<dbReference type="SUPFAM" id="SSF52413">
    <property type="entry name" value="UDP-glucose/GDP-mannose dehydrogenase C-terminal domain"/>
    <property type="match status" value="1"/>
</dbReference>
<dbReference type="InterPro" id="IPR036220">
    <property type="entry name" value="UDP-Glc/GDP-Man_DH_C_sf"/>
</dbReference>
<keyword evidence="3" id="KW-0520">NAD</keyword>
<dbReference type="RefSeq" id="WP_229975086.1">
    <property type="nucleotide sequence ID" value="NZ_CP087133.1"/>
</dbReference>
<dbReference type="PANTHER" id="PTHR43491:SF2">
    <property type="entry name" value="UDP-N-ACETYL-D-MANNOSAMINE DEHYDROGENASE"/>
    <property type="match status" value="1"/>
</dbReference>
<dbReference type="GO" id="GO:0051287">
    <property type="term" value="F:NAD binding"/>
    <property type="evidence" value="ECO:0007669"/>
    <property type="project" value="InterPro"/>
</dbReference>
<dbReference type="PANTHER" id="PTHR43491">
    <property type="entry name" value="UDP-N-ACETYL-D-MANNOSAMINE DEHYDROGENASE"/>
    <property type="match status" value="1"/>
</dbReference>
<dbReference type="InterPro" id="IPR014027">
    <property type="entry name" value="UDP-Glc/GDP-Man_DH_C"/>
</dbReference>
<proteinExistence type="inferred from homology"/>
<evidence type="ECO:0000256" key="3">
    <source>
        <dbReference type="ARBA" id="ARBA00023027"/>
    </source>
</evidence>
<dbReference type="Pfam" id="PF03720">
    <property type="entry name" value="UDPG_MGDP_dh_C"/>
    <property type="match status" value="1"/>
</dbReference>
<sequence>MNKIDIKSNKIDENIKIAVVGLGYVGLPLARLFATKYSVIGFDINESRVASLKSGTDTTLEVDDETLQKVLVLEPSENIGLYCSSNIQDIAECNYFVITVPTPVDKNNRPDLTPLYKSSESVGKVLKKGDIVIYESTVYPGVTEEECVPVLERVSGLKFNEDFFAGYSPERINPGDKEHTVEKILKVTSGSTPEIGQKVDALYKSVITAGTHLAPTIKVAEAAKVIENSQRDINIAFVNELAKIFNLMDIDTHDVLTAAATKWNFLPFKPGLVGGHCIGVDPYYLAQRAQEFGYHPEIILAGRRLNDSMGEYVASQIVKLMIKKGISVNGANLLMLGITFKENCPDVRNTKIVDVVKALSEYGISVTVYDPLANVDEVKKEYKLQTIHVLSDTKYDAIVLGVAHKEFLDLDFSSLQNEKSLLYDVKGVLGSLADNRL</sequence>
<dbReference type="InterPro" id="IPR001732">
    <property type="entry name" value="UDP-Glc/GDP-Man_DH_N"/>
</dbReference>
<dbReference type="GO" id="GO:0000271">
    <property type="term" value="P:polysaccharide biosynthetic process"/>
    <property type="evidence" value="ECO:0007669"/>
    <property type="project" value="InterPro"/>
</dbReference>
<dbReference type="Proteomes" id="UP001270053">
    <property type="component" value="Unassembled WGS sequence"/>
</dbReference>
<dbReference type="Gene3D" id="3.40.50.720">
    <property type="entry name" value="NAD(P)-binding Rossmann-like Domain"/>
    <property type="match status" value="2"/>
</dbReference>
<dbReference type="EMBL" id="JAWXVH010000003">
    <property type="protein sequence ID" value="MDX6185892.1"/>
    <property type="molecule type" value="Genomic_DNA"/>
</dbReference>
<dbReference type="EMBL" id="JAWXVG010000003">
    <property type="protein sequence ID" value="MDX6182195.1"/>
    <property type="molecule type" value="Genomic_DNA"/>
</dbReference>
<evidence type="ECO:0000313" key="9">
    <source>
        <dbReference type="Proteomes" id="UP001278738"/>
    </source>
</evidence>
<dbReference type="PIRSF" id="PIRSF000124">
    <property type="entry name" value="UDPglc_GDPman_dh"/>
    <property type="match status" value="1"/>
</dbReference>
<dbReference type="GO" id="GO:0016616">
    <property type="term" value="F:oxidoreductase activity, acting on the CH-OH group of donors, NAD or NADP as acceptor"/>
    <property type="evidence" value="ECO:0007669"/>
    <property type="project" value="InterPro"/>
</dbReference>
<dbReference type="Pfam" id="PF00984">
    <property type="entry name" value="UDPG_MGDP_dh"/>
    <property type="match status" value="1"/>
</dbReference>
<dbReference type="AlphaFoldDB" id="A0AAJ2VWG8"/>
<dbReference type="SMART" id="SM00984">
    <property type="entry name" value="UDPG_MGDP_dh_C"/>
    <property type="match status" value="1"/>
</dbReference>
<evidence type="ECO:0000313" key="6">
    <source>
        <dbReference type="EMBL" id="MDX6182195.1"/>
    </source>
</evidence>
<dbReference type="SUPFAM" id="SSF51735">
    <property type="entry name" value="NAD(P)-binding Rossmann-fold domains"/>
    <property type="match status" value="1"/>
</dbReference>
<dbReference type="PIRSF" id="PIRSF500136">
    <property type="entry name" value="UDP_ManNAc_DH"/>
    <property type="match status" value="1"/>
</dbReference>
<dbReference type="Pfam" id="PF03721">
    <property type="entry name" value="UDPG_MGDP_dh_N"/>
    <property type="match status" value="1"/>
</dbReference>
<gene>
    <name evidence="6" type="ORF">SGQ18_08490</name>
    <name evidence="7" type="ORF">SGQ44_09000</name>
</gene>
<dbReference type="NCBIfam" id="TIGR03026">
    <property type="entry name" value="NDP-sugDHase"/>
    <property type="match status" value="1"/>
</dbReference>
<evidence type="ECO:0000313" key="8">
    <source>
        <dbReference type="Proteomes" id="UP001270053"/>
    </source>
</evidence>
<dbReference type="InterPro" id="IPR036291">
    <property type="entry name" value="NAD(P)-bd_dom_sf"/>
</dbReference>
<dbReference type="InterPro" id="IPR008927">
    <property type="entry name" value="6-PGluconate_DH-like_C_sf"/>
</dbReference>
<dbReference type="InterPro" id="IPR028359">
    <property type="entry name" value="UDP_ManNAc/GlcNAc_DH"/>
</dbReference>
<keyword evidence="9" id="KW-1185">Reference proteome</keyword>
<protein>
    <submittedName>
        <fullName evidence="7">Nucleotide sugar dehydrogenase</fullName>
    </submittedName>
</protein>
<evidence type="ECO:0000256" key="4">
    <source>
        <dbReference type="PIRNR" id="PIRNR000124"/>
    </source>
</evidence>
<feature type="domain" description="UDP-glucose/GDP-mannose dehydrogenase C-terminal" evidence="5">
    <location>
        <begin position="334"/>
        <end position="431"/>
    </location>
</feature>
<organism evidence="7 8">
    <name type="scientific">Flavobacterium flavipigmentatum</name>
    <dbReference type="NCBI Taxonomy" id="2893884"/>
    <lineage>
        <taxon>Bacteria</taxon>
        <taxon>Pseudomonadati</taxon>
        <taxon>Bacteroidota</taxon>
        <taxon>Flavobacteriia</taxon>
        <taxon>Flavobacteriales</taxon>
        <taxon>Flavobacteriaceae</taxon>
        <taxon>Flavobacterium</taxon>
    </lineage>
</organism>
<reference evidence="7 9" key="1">
    <citation type="submission" date="2023-11" db="EMBL/GenBank/DDBJ databases">
        <title>Unpublished Manusciprt.</title>
        <authorList>
            <person name="Saticioglu I.B."/>
            <person name="Ay H."/>
            <person name="Ajmi N."/>
            <person name="Altun S."/>
            <person name="Duman M."/>
        </authorList>
    </citation>
    <scope>NUCLEOTIDE SEQUENCE</scope>
    <source>
        <strain evidence="6 9">Fl-33</strain>
        <strain evidence="7">Fl-77</strain>
    </source>
</reference>
<evidence type="ECO:0000313" key="7">
    <source>
        <dbReference type="EMBL" id="MDX6185892.1"/>
    </source>
</evidence>
<dbReference type="InterPro" id="IPR017476">
    <property type="entry name" value="UDP-Glc/GDP-Man"/>
</dbReference>
<dbReference type="SUPFAM" id="SSF48179">
    <property type="entry name" value="6-phosphogluconate dehydrogenase C-terminal domain-like"/>
    <property type="match status" value="1"/>
</dbReference>
<evidence type="ECO:0000256" key="1">
    <source>
        <dbReference type="ARBA" id="ARBA00006601"/>
    </source>
</evidence>
<name>A0AAJ2VWG8_9FLAO</name>
<dbReference type="InterPro" id="IPR014026">
    <property type="entry name" value="UDP-Glc/GDP-Man_DH_dimer"/>
</dbReference>
<keyword evidence="2" id="KW-0560">Oxidoreductase</keyword>
<dbReference type="Proteomes" id="UP001278738">
    <property type="component" value="Unassembled WGS sequence"/>
</dbReference>
<evidence type="ECO:0000259" key="5">
    <source>
        <dbReference type="SMART" id="SM00984"/>
    </source>
</evidence>
<comment type="caution">
    <text evidence="7">The sequence shown here is derived from an EMBL/GenBank/DDBJ whole genome shotgun (WGS) entry which is preliminary data.</text>
</comment>